<dbReference type="STRING" id="742725.HMPREF9450_00684"/>
<dbReference type="SMART" id="SM00710">
    <property type="entry name" value="PbH1"/>
    <property type="match status" value="6"/>
</dbReference>
<dbReference type="SUPFAM" id="SSF51126">
    <property type="entry name" value="Pectin lyase-like"/>
    <property type="match status" value="1"/>
</dbReference>
<dbReference type="eggNOG" id="COG3420">
    <property type="taxonomic scope" value="Bacteria"/>
</dbReference>
<evidence type="ECO:0000313" key="5">
    <source>
        <dbReference type="Proteomes" id="UP000006008"/>
    </source>
</evidence>
<evidence type="ECO:0000259" key="2">
    <source>
        <dbReference type="Pfam" id="PF13229"/>
    </source>
</evidence>
<feature type="chain" id="PRO_5003477705" evidence="1">
    <location>
        <begin position="32"/>
        <end position="712"/>
    </location>
</feature>
<organism evidence="4 5">
    <name type="scientific">Alistipes indistinctus YIT 12060</name>
    <dbReference type="NCBI Taxonomy" id="742725"/>
    <lineage>
        <taxon>Bacteria</taxon>
        <taxon>Pseudomonadati</taxon>
        <taxon>Bacteroidota</taxon>
        <taxon>Bacteroidia</taxon>
        <taxon>Bacteroidales</taxon>
        <taxon>Rikenellaceae</taxon>
        <taxon>Alistipes</taxon>
    </lineage>
</organism>
<name>G5H7N1_9BACT</name>
<sequence length="712" mass="79483">MYFDPNMRSNSKFALITAALLLMLASPVARAEIRFYVAPSGSDAQNGTSPAQPFLTVQRAQQAVRELKQRGPLTEPVTVYLSEGVYPISEALKFTPEDSGTETCPITYKAAQGEKALLSGGRKVTGWKRYKGNIWVATLPEVQAGEWWFRQLYVNGNLRGRARTPNQGVFEIKATTDTTTSQRSYQVASDSFVFNTGDLDPKWKHPENGEAIIYHYWTDTHLPIKAIDGKRNVISFGYPSGKVFRDGFEGDLARYVVENIYEALDLPGEWVLERSTGRLFYMPLSGEDMASAEVIAPATEELISIKGDPLNGKFVEYLNFEGLGLAYSNFNLPWGDCNNAQGSASVSACVNLSGARNCSFDRCSLRNLGTFGFELFDGCTFNRFTCNTLEQIAAGGFRLRGVEPGGNPALRTGNNTISDNTIGYYGLTYPSAVGVLVMHSDCNTVAHNLIHHGDYTGISVGWSWSYLRSAARGNRIEQNHIHDIGYNNLLSDMGGIYTLGLSPGTVISNNLVHDVNANRYGGWGIYTDEGSTSILIENNIVYHTKFGTFNIHYAKDLVVRNNIFALGRLQQLSRSKRDPHTTVYFEGNIIYWTQGRLLADEYKWQDEPYKIYVNPYTQPRDTSVTFVSDWNIFYNPDKPRAAVDFSGRTWEQWLAEGKDHHSIYADPMFVDPGRFDFRLKPGSPALKLGFRQIDLSQVGPRPCCDGKVQPKQ</sequence>
<keyword evidence="5" id="KW-1185">Reference proteome</keyword>
<dbReference type="AlphaFoldDB" id="G5H7N1"/>
<keyword evidence="1" id="KW-0732">Signal</keyword>
<evidence type="ECO:0000256" key="1">
    <source>
        <dbReference type="SAM" id="SignalP"/>
    </source>
</evidence>
<dbReference type="PANTHER" id="PTHR36453">
    <property type="entry name" value="SECRETED PROTEIN-RELATED"/>
    <property type="match status" value="1"/>
</dbReference>
<dbReference type="Pfam" id="PF21231">
    <property type="entry name" value="GH141_M"/>
    <property type="match status" value="1"/>
</dbReference>
<dbReference type="PANTHER" id="PTHR36453:SF1">
    <property type="entry name" value="RIGHT HANDED BETA HELIX DOMAIN-CONTAINING PROTEIN"/>
    <property type="match status" value="1"/>
</dbReference>
<dbReference type="Gene3D" id="2.160.20.10">
    <property type="entry name" value="Single-stranded right-handed beta-helix, Pectin lyase-like"/>
    <property type="match status" value="2"/>
</dbReference>
<dbReference type="InterPro" id="IPR011050">
    <property type="entry name" value="Pectin_lyase_fold/virulence"/>
</dbReference>
<evidence type="ECO:0000259" key="3">
    <source>
        <dbReference type="Pfam" id="PF21231"/>
    </source>
</evidence>
<proteinExistence type="predicted"/>
<dbReference type="HOGENOM" id="CLU_022860_0_0_10"/>
<evidence type="ECO:0000313" key="4">
    <source>
        <dbReference type="EMBL" id="EHB92480.1"/>
    </source>
</evidence>
<dbReference type="Proteomes" id="UP000006008">
    <property type="component" value="Unassembled WGS sequence"/>
</dbReference>
<dbReference type="InterPro" id="IPR048482">
    <property type="entry name" value="GH141_ins"/>
</dbReference>
<dbReference type="EMBL" id="ADLD01000009">
    <property type="protein sequence ID" value="EHB92480.1"/>
    <property type="molecule type" value="Genomic_DNA"/>
</dbReference>
<dbReference type="Pfam" id="PF13229">
    <property type="entry name" value="Beta_helix"/>
    <property type="match status" value="1"/>
</dbReference>
<dbReference type="InterPro" id="IPR006626">
    <property type="entry name" value="PbH1"/>
</dbReference>
<protein>
    <submittedName>
        <fullName evidence="4">Uncharacterized protein</fullName>
    </submittedName>
</protein>
<feature type="domain" description="Right handed beta helix" evidence="2">
    <location>
        <begin position="349"/>
        <end position="514"/>
    </location>
</feature>
<dbReference type="InterPro" id="IPR012334">
    <property type="entry name" value="Pectin_lyas_fold"/>
</dbReference>
<comment type="caution">
    <text evidence="4">The sequence shown here is derived from an EMBL/GenBank/DDBJ whole genome shotgun (WGS) entry which is preliminary data.</text>
</comment>
<dbReference type="InterPro" id="IPR039448">
    <property type="entry name" value="Beta_helix"/>
</dbReference>
<dbReference type="OrthoDB" id="9763537at2"/>
<dbReference type="RefSeq" id="WP_009133490.1">
    <property type="nucleotide sequence ID" value="NZ_JH370371.1"/>
</dbReference>
<feature type="domain" description="GH141-like insertion" evidence="3">
    <location>
        <begin position="132"/>
        <end position="283"/>
    </location>
</feature>
<feature type="signal peptide" evidence="1">
    <location>
        <begin position="1"/>
        <end position="31"/>
    </location>
</feature>
<dbReference type="PATRIC" id="fig|742725.3.peg.738"/>
<accession>G5H7N1</accession>
<reference evidence="4 5" key="1">
    <citation type="submission" date="2011-08" db="EMBL/GenBank/DDBJ databases">
        <title>The Genome Sequence of Alistipes indistinctus YIT 12060.</title>
        <authorList>
            <consortium name="The Broad Institute Genome Sequencing Platform"/>
            <person name="Earl A."/>
            <person name="Ward D."/>
            <person name="Feldgarden M."/>
            <person name="Gevers D."/>
            <person name="Morotomi M."/>
            <person name="Young S.K."/>
            <person name="Zeng Q."/>
            <person name="Gargeya S."/>
            <person name="Fitzgerald M."/>
            <person name="Haas B."/>
            <person name="Abouelleil A."/>
            <person name="Alvarado L."/>
            <person name="Arachchi H.M."/>
            <person name="Berlin A."/>
            <person name="Brown A."/>
            <person name="Chapman S.B."/>
            <person name="Chen Z."/>
            <person name="Dunbar C."/>
            <person name="Freedman E."/>
            <person name="Gearin G."/>
            <person name="Gellesch M."/>
            <person name="Goldberg J."/>
            <person name="Griggs A."/>
            <person name="Gujja S."/>
            <person name="Heiman D."/>
            <person name="Howarth C."/>
            <person name="Larson L."/>
            <person name="Lui A."/>
            <person name="MacDonald P.J.P."/>
            <person name="Montmayeur A."/>
            <person name="Murphy C."/>
            <person name="Neiman D."/>
            <person name="Pearson M."/>
            <person name="Priest M."/>
            <person name="Roberts A."/>
            <person name="Saif S."/>
            <person name="Shea T."/>
            <person name="Shenoy N."/>
            <person name="Sisk P."/>
            <person name="Stolte C."/>
            <person name="Sykes S."/>
            <person name="Wortman J."/>
            <person name="Nusbaum C."/>
            <person name="Birren B."/>
        </authorList>
    </citation>
    <scope>NUCLEOTIDE SEQUENCE [LARGE SCALE GENOMIC DNA]</scope>
    <source>
        <strain evidence="4 5">YIT 12060</strain>
    </source>
</reference>
<gene>
    <name evidence="4" type="ORF">HMPREF9450_00684</name>
</gene>